<dbReference type="Gene3D" id="3.90.1720.10">
    <property type="entry name" value="endopeptidase domain like (from Nostoc punctiforme)"/>
    <property type="match status" value="1"/>
</dbReference>
<evidence type="ECO:0000313" key="1">
    <source>
        <dbReference type="EMBL" id="MBC5639162.1"/>
    </source>
</evidence>
<organism evidence="1 2">
    <name type="scientific">Clostridium lentum</name>
    <dbReference type="NCBI Taxonomy" id="2763037"/>
    <lineage>
        <taxon>Bacteria</taxon>
        <taxon>Bacillati</taxon>
        <taxon>Bacillota</taxon>
        <taxon>Clostridia</taxon>
        <taxon>Eubacteriales</taxon>
        <taxon>Clostridiaceae</taxon>
        <taxon>Clostridium</taxon>
    </lineage>
</organism>
<dbReference type="AlphaFoldDB" id="A0A8I0DN70"/>
<dbReference type="SUPFAM" id="SSF54001">
    <property type="entry name" value="Cysteine proteinases"/>
    <property type="match status" value="1"/>
</dbReference>
<dbReference type="RefSeq" id="WP_186834538.1">
    <property type="nucleotide sequence ID" value="NZ_JACOOQ010000002.1"/>
</dbReference>
<evidence type="ECO:0000313" key="2">
    <source>
        <dbReference type="Proteomes" id="UP000662088"/>
    </source>
</evidence>
<protein>
    <submittedName>
        <fullName evidence="1">Uncharacterized protein</fullName>
    </submittedName>
</protein>
<keyword evidence="2" id="KW-1185">Reference proteome</keyword>
<sequence length="186" mass="21495">MSSKNIYLVFSKTGTMFSQLISLCTHEEYAHVSLSLDNTFTKMYSFGRINPAKVLPAGFVYENIYDGVFAMFPESKCLIYKVSVTEHQYHKLVKEIRIFENNKDNLKYNILGTSLVYFNKPKKRENYYFCSEFVSEVLINSGIFNTHKKPEEILPLDLLAVENKTLIYEGYINKLSFASETLTSVI</sequence>
<accession>A0A8I0DN70</accession>
<proteinExistence type="predicted"/>
<name>A0A8I0DN70_9CLOT</name>
<comment type="caution">
    <text evidence="1">The sequence shown here is derived from an EMBL/GenBank/DDBJ whole genome shotgun (WGS) entry which is preliminary data.</text>
</comment>
<dbReference type="Proteomes" id="UP000662088">
    <property type="component" value="Unassembled WGS sequence"/>
</dbReference>
<dbReference type="EMBL" id="JACOOQ010000002">
    <property type="protein sequence ID" value="MBC5639162.1"/>
    <property type="molecule type" value="Genomic_DNA"/>
</dbReference>
<reference evidence="1" key="1">
    <citation type="submission" date="2020-08" db="EMBL/GenBank/DDBJ databases">
        <title>Genome public.</title>
        <authorList>
            <person name="Liu C."/>
            <person name="Sun Q."/>
        </authorList>
    </citation>
    <scope>NUCLEOTIDE SEQUENCE</scope>
    <source>
        <strain evidence="1">NSJ-42</strain>
    </source>
</reference>
<gene>
    <name evidence="1" type="ORF">H8R92_01690</name>
</gene>
<dbReference type="InterPro" id="IPR038765">
    <property type="entry name" value="Papain-like_cys_pep_sf"/>
</dbReference>